<sequence>MLVAAAGLQAALIAAAALLAAPQAAGDPQDLVPYCSGDQTPMDNNCRPPAHQEFTHSPSGLDPNLADGLDPGNPQVVG</sequence>
<evidence type="ECO:0008006" key="5">
    <source>
        <dbReference type="Google" id="ProtNLM"/>
    </source>
</evidence>
<keyword evidence="2" id="KW-0732">Signal</keyword>
<reference evidence="3 4" key="1">
    <citation type="journal article" date="2016" name="Genome Announc.">
        <title>Draft Genome Sequences of Five Rapidly Growing Mycobacterium Species, M. thermoresistibile, M. fortuitum subsp. acetamidolyticum, M. canariasense, M. brisbanense, and M. novocastrense.</title>
        <authorList>
            <person name="Katahira K."/>
            <person name="Ogura Y."/>
            <person name="Gotoh Y."/>
            <person name="Hayashi T."/>
        </authorList>
    </citation>
    <scope>NUCLEOTIDE SEQUENCE [LARGE SCALE GENOMIC DNA]</scope>
    <source>
        <strain evidence="3 4">JCM18114</strain>
    </source>
</reference>
<gene>
    <name evidence="3" type="ORF">RMCN_5953</name>
</gene>
<dbReference type="EMBL" id="BCTA01000099">
    <property type="protein sequence ID" value="GAT12820.1"/>
    <property type="molecule type" value="Genomic_DNA"/>
</dbReference>
<protein>
    <recommendedName>
        <fullName evidence="5">Intersectin-EH binding protein Ibp1</fullName>
    </recommendedName>
</protein>
<organism evidence="3 4">
    <name type="scientific">Mycolicibacterium novocastrense</name>
    <name type="common">Mycobacterium novocastrense</name>
    <dbReference type="NCBI Taxonomy" id="59813"/>
    <lineage>
        <taxon>Bacteria</taxon>
        <taxon>Bacillati</taxon>
        <taxon>Actinomycetota</taxon>
        <taxon>Actinomycetes</taxon>
        <taxon>Mycobacteriales</taxon>
        <taxon>Mycobacteriaceae</taxon>
        <taxon>Mycolicibacterium</taxon>
    </lineage>
</organism>
<feature type="region of interest" description="Disordered" evidence="1">
    <location>
        <begin position="36"/>
        <end position="78"/>
    </location>
</feature>
<evidence type="ECO:0000313" key="4">
    <source>
        <dbReference type="Proteomes" id="UP000069773"/>
    </source>
</evidence>
<dbReference type="Proteomes" id="UP000069773">
    <property type="component" value="Unassembled WGS sequence"/>
</dbReference>
<proteinExistence type="predicted"/>
<evidence type="ECO:0000256" key="2">
    <source>
        <dbReference type="SAM" id="SignalP"/>
    </source>
</evidence>
<name>A0ABQ0KTC8_MYCNV</name>
<feature type="chain" id="PRO_5045117953" description="Intersectin-EH binding protein Ibp1" evidence="2">
    <location>
        <begin position="21"/>
        <end position="78"/>
    </location>
</feature>
<feature type="signal peptide" evidence="2">
    <location>
        <begin position="1"/>
        <end position="20"/>
    </location>
</feature>
<keyword evidence="4" id="KW-1185">Reference proteome</keyword>
<accession>A0ABQ0KTC8</accession>
<comment type="caution">
    <text evidence="3">The sequence shown here is derived from an EMBL/GenBank/DDBJ whole genome shotgun (WGS) entry which is preliminary data.</text>
</comment>
<evidence type="ECO:0000313" key="3">
    <source>
        <dbReference type="EMBL" id="GAT12820.1"/>
    </source>
</evidence>
<evidence type="ECO:0000256" key="1">
    <source>
        <dbReference type="SAM" id="MobiDB-lite"/>
    </source>
</evidence>